<sequence>MLKIGITGGIGSGKSIVCKCFQLLGVPVYDSDTRAKWVMNHDPELREQLISVFGPDTFDANQNLNRSYLSQKVFHNATELAKLNGLVHPQVRKDFYRWMEQQQAPYILKEAALMFESNAYTQVDHVLTISAPLPLRLARTLQRDPHRTTTEVEAIISKQLSEEERVTRAQFVLYNDDTQLVLPQVVQLHEDFLKLAAGRKGI</sequence>
<dbReference type="KEGG" id="rti:DC20_07615"/>
<dbReference type="OrthoDB" id="9812943at2"/>
<keyword evidence="8" id="KW-1185">Reference proteome</keyword>
<evidence type="ECO:0000313" key="7">
    <source>
        <dbReference type="EMBL" id="ALI98867.1"/>
    </source>
</evidence>
<dbReference type="PROSITE" id="PS51219">
    <property type="entry name" value="DPCK"/>
    <property type="match status" value="1"/>
</dbReference>
<dbReference type="RefSeq" id="WP_062543278.1">
    <property type="nucleotide sequence ID" value="NZ_CP012643.1"/>
</dbReference>
<evidence type="ECO:0000313" key="8">
    <source>
        <dbReference type="Proteomes" id="UP000061382"/>
    </source>
</evidence>
<dbReference type="Pfam" id="PF01121">
    <property type="entry name" value="CoaE"/>
    <property type="match status" value="1"/>
</dbReference>
<comment type="pathway">
    <text evidence="5">Cofactor biosynthesis; coenzyme A biosynthesis; CoA from (R)-pantothenate: step 5/5.</text>
</comment>
<dbReference type="GO" id="GO:0005737">
    <property type="term" value="C:cytoplasm"/>
    <property type="evidence" value="ECO:0007669"/>
    <property type="project" value="UniProtKB-SubCell"/>
</dbReference>
<comment type="catalytic activity">
    <reaction evidence="5">
        <text>3'-dephospho-CoA + ATP = ADP + CoA + H(+)</text>
        <dbReference type="Rhea" id="RHEA:18245"/>
        <dbReference type="ChEBI" id="CHEBI:15378"/>
        <dbReference type="ChEBI" id="CHEBI:30616"/>
        <dbReference type="ChEBI" id="CHEBI:57287"/>
        <dbReference type="ChEBI" id="CHEBI:57328"/>
        <dbReference type="ChEBI" id="CHEBI:456216"/>
        <dbReference type="EC" id="2.7.1.24"/>
    </reaction>
</comment>
<comment type="function">
    <text evidence="5">Catalyzes the phosphorylation of the 3'-hydroxyl group of dephosphocoenzyme A to form coenzyme A.</text>
</comment>
<dbReference type="SUPFAM" id="SSF52540">
    <property type="entry name" value="P-loop containing nucleoside triphosphate hydrolases"/>
    <property type="match status" value="1"/>
</dbReference>
<dbReference type="CDD" id="cd02022">
    <property type="entry name" value="DPCK"/>
    <property type="match status" value="1"/>
</dbReference>
<evidence type="ECO:0000256" key="4">
    <source>
        <dbReference type="ARBA" id="ARBA00022993"/>
    </source>
</evidence>
<dbReference type="InterPro" id="IPR001977">
    <property type="entry name" value="Depp_CoAkinase"/>
</dbReference>
<keyword evidence="5 7" id="KW-0418">Kinase</keyword>
<dbReference type="PANTHER" id="PTHR10695:SF46">
    <property type="entry name" value="BIFUNCTIONAL COENZYME A SYNTHASE-RELATED"/>
    <property type="match status" value="1"/>
</dbReference>
<keyword evidence="3 5" id="KW-0067">ATP-binding</keyword>
<protein>
    <recommendedName>
        <fullName evidence="5 6">Dephospho-CoA kinase</fullName>
        <ecNumber evidence="5 6">2.7.1.24</ecNumber>
    </recommendedName>
    <alternativeName>
        <fullName evidence="5">Dephosphocoenzyme A kinase</fullName>
    </alternativeName>
</protein>
<dbReference type="STRING" id="512763.DC20_07615"/>
<dbReference type="EC" id="2.7.1.24" evidence="5 6"/>
<dbReference type="NCBIfam" id="TIGR00152">
    <property type="entry name" value="dephospho-CoA kinase"/>
    <property type="match status" value="1"/>
</dbReference>
<comment type="subcellular location">
    <subcellularLocation>
        <location evidence="5">Cytoplasm</location>
    </subcellularLocation>
</comment>
<dbReference type="GO" id="GO:0004140">
    <property type="term" value="F:dephospho-CoA kinase activity"/>
    <property type="evidence" value="ECO:0007669"/>
    <property type="project" value="UniProtKB-UniRule"/>
</dbReference>
<keyword evidence="4 5" id="KW-0173">Coenzyme A biosynthesis</keyword>
<evidence type="ECO:0000256" key="6">
    <source>
        <dbReference type="NCBIfam" id="TIGR00152"/>
    </source>
</evidence>
<accession>A0A0P0C2H9</accession>
<comment type="similarity">
    <text evidence="1 5">Belongs to the CoaE family.</text>
</comment>
<dbReference type="GO" id="GO:0015937">
    <property type="term" value="P:coenzyme A biosynthetic process"/>
    <property type="evidence" value="ECO:0007669"/>
    <property type="project" value="UniProtKB-UniRule"/>
</dbReference>
<dbReference type="InterPro" id="IPR027417">
    <property type="entry name" value="P-loop_NTPase"/>
</dbReference>
<keyword evidence="2 5" id="KW-0547">Nucleotide-binding</keyword>
<dbReference type="AlphaFoldDB" id="A0A0P0C2H9"/>
<evidence type="ECO:0000256" key="2">
    <source>
        <dbReference type="ARBA" id="ARBA00022741"/>
    </source>
</evidence>
<evidence type="ECO:0000256" key="3">
    <source>
        <dbReference type="ARBA" id="ARBA00022840"/>
    </source>
</evidence>
<keyword evidence="5" id="KW-0963">Cytoplasm</keyword>
<evidence type="ECO:0000256" key="1">
    <source>
        <dbReference type="ARBA" id="ARBA00009018"/>
    </source>
</evidence>
<dbReference type="Gene3D" id="3.40.50.300">
    <property type="entry name" value="P-loop containing nucleotide triphosphate hydrolases"/>
    <property type="match status" value="1"/>
</dbReference>
<reference evidence="7 8" key="1">
    <citation type="submission" date="2015-08" db="EMBL/GenBank/DDBJ databases">
        <title>Complete genome sequence of Rufibacter tibetensis strain 1351t, a radiation-resistant bacterium from tibet plateau.</title>
        <authorList>
            <person name="Dai J."/>
        </authorList>
    </citation>
    <scope>NUCLEOTIDE SEQUENCE [LARGE SCALE GENOMIC DNA]</scope>
    <source>
        <strain evidence="7 8">1351</strain>
    </source>
</reference>
<proteinExistence type="inferred from homology"/>
<dbReference type="Proteomes" id="UP000061382">
    <property type="component" value="Chromosome"/>
</dbReference>
<dbReference type="EMBL" id="CP012643">
    <property type="protein sequence ID" value="ALI98867.1"/>
    <property type="molecule type" value="Genomic_DNA"/>
</dbReference>
<dbReference type="UniPathway" id="UPA00241">
    <property type="reaction ID" value="UER00356"/>
</dbReference>
<evidence type="ECO:0000256" key="5">
    <source>
        <dbReference type="HAMAP-Rule" id="MF_00376"/>
    </source>
</evidence>
<gene>
    <name evidence="5" type="primary">coaE</name>
    <name evidence="7" type="ORF">DC20_07615</name>
</gene>
<dbReference type="PATRIC" id="fig|512763.3.peg.1677"/>
<feature type="binding site" evidence="5">
    <location>
        <begin position="11"/>
        <end position="16"/>
    </location>
    <ligand>
        <name>ATP</name>
        <dbReference type="ChEBI" id="CHEBI:30616"/>
    </ligand>
</feature>
<dbReference type="GO" id="GO:0005524">
    <property type="term" value="F:ATP binding"/>
    <property type="evidence" value="ECO:0007669"/>
    <property type="project" value="UniProtKB-UniRule"/>
</dbReference>
<dbReference type="PANTHER" id="PTHR10695">
    <property type="entry name" value="DEPHOSPHO-COA KINASE-RELATED"/>
    <property type="match status" value="1"/>
</dbReference>
<organism evidence="7 8">
    <name type="scientific">Rufibacter tibetensis</name>
    <dbReference type="NCBI Taxonomy" id="512763"/>
    <lineage>
        <taxon>Bacteria</taxon>
        <taxon>Pseudomonadati</taxon>
        <taxon>Bacteroidota</taxon>
        <taxon>Cytophagia</taxon>
        <taxon>Cytophagales</taxon>
        <taxon>Hymenobacteraceae</taxon>
        <taxon>Rufibacter</taxon>
    </lineage>
</organism>
<name>A0A0P0C2H9_9BACT</name>
<keyword evidence="5" id="KW-0808">Transferase</keyword>
<dbReference type="HAMAP" id="MF_00376">
    <property type="entry name" value="Dephospho_CoA_kinase"/>
    <property type="match status" value="1"/>
</dbReference>